<evidence type="ECO:0000256" key="1">
    <source>
        <dbReference type="ARBA" id="ARBA00023157"/>
    </source>
</evidence>
<keyword evidence="4" id="KW-1185">Reference proteome</keyword>
<name>A0A1I7UIB2_9PELO</name>
<accession>A0A1I7UIB2</accession>
<dbReference type="Pfam" id="PF07678">
    <property type="entry name" value="TED_complement"/>
    <property type="match status" value="1"/>
</dbReference>
<dbReference type="GO" id="GO:0005615">
    <property type="term" value="C:extracellular space"/>
    <property type="evidence" value="ECO:0007669"/>
    <property type="project" value="InterPro"/>
</dbReference>
<feature type="region of interest" description="Disordered" evidence="2">
    <location>
        <begin position="467"/>
        <end position="516"/>
    </location>
</feature>
<dbReference type="eggNOG" id="KOG1366">
    <property type="taxonomic scope" value="Eukaryota"/>
</dbReference>
<feature type="region of interest" description="Disordered" evidence="2">
    <location>
        <begin position="544"/>
        <end position="566"/>
    </location>
</feature>
<dbReference type="SMART" id="SM01419">
    <property type="entry name" value="Thiol-ester_cl"/>
    <property type="match status" value="1"/>
</dbReference>
<evidence type="ECO:0000259" key="3">
    <source>
        <dbReference type="Pfam" id="PF07678"/>
    </source>
</evidence>
<proteinExistence type="predicted"/>
<feature type="compositionally biased region" description="Basic residues" evidence="2">
    <location>
        <begin position="1067"/>
        <end position="1076"/>
    </location>
</feature>
<feature type="compositionally biased region" description="Basic and acidic residues" evidence="2">
    <location>
        <begin position="501"/>
        <end position="514"/>
    </location>
</feature>
<sequence length="1100" mass="124111">MIHSSIESWYRVEIRKTSDGKTEILKCQNSWDTVVKKTSEIAPNVEFVKILCGLVAHPTILIDGMEWEVQGGTNCSQEKVKISEKATLKSVRSIVEAMKKEVKREKVFRVTSLITTWNSFLELESLLRGCCSSDDLKSVERLTLNVSPESRVPTHCLDSCMCGYGFPNSSCTTINYSHIPYELMLVGLATTVGCYTTVRFSSLHAEAREVWDRVGTKVEVVADGVMMKKKTINNVSFYHIKTPCGYFIHAVAKESNRCKKIIRLDYHMKKWIADANRECGLGWLCKRHASPFDFHYYQNIGKRVFFEPEWSDIQVEDFDPRDLSLKKSVAMARRMFEKEEKKKGKKGAEPKAWGFKEEDPEASFFKNLQKTDPKTAESYVRVSAKLEICKDYCTQMSEISEKSPDMEICHQQLSQLAEQMEKTLKMAKEGNFKVLIKLDEETKDLDLFLEDTDAFRAPEEVSETLKLNSENVEKGSGSVKKAPEVKNSPKNFEKAAPGSKKNVEKASESVKKVPETPSIPILKKETPDVRKVTSENQRNTMKVVRVKKATKEAPETQKSDSKDPSDSEFLTKLAKIDEKASEAYIFLLGLTNGQIPKKVLQIVGGKRNMEELLEKLKKTLIAVKMQTLTVFSVDGFNSVDVCLILNTIKSVAKHLGFASEDVPKSSDEEILKRMSNENKEIFQSLVKFLEKTDSFLLMTRCLLINAPISNKYSPEDIDQFQLLLGHLLEVNTRIERALGVVRERMTEAKSSSEIQSVMQEMKMMGEYARKIGTGFGTIEEKLKVRPDATPKNVEIVPETKTEAPIALKASEDVKKAPKIEKPADESLEDVKTVPKAPEEDEKIPEQVTVTLKYDQDSGYDLLKKDGTVVKRDEVGQQNVRVVSVAGGGTSKAVYFPIVPSSIGEIPVHVSAIASQGGDAVEMNLRVEPQGYRVDRNIPFVIDMNNNTDFSKTIELIWPNDVVDGSQKARLDVIGDMMGPVLNNAHKLVQMPYGCGEQNMLNLVPNILVVKYLRATNRNESQLEAKAIKYIEQGIQRELTYKYPKQLMKYYEDATKKDDEPQRTGTKILKKNKPQQKQKRESGGSKRGSSGGKMKKEKKKQ</sequence>
<dbReference type="InterPro" id="IPR008930">
    <property type="entry name" value="Terpenoid_cyclase/PrenylTrfase"/>
</dbReference>
<evidence type="ECO:0000313" key="5">
    <source>
        <dbReference type="WBParaSite" id="Csp11.Scaffold629.g9611.t1"/>
    </source>
</evidence>
<dbReference type="Proteomes" id="UP000095282">
    <property type="component" value="Unplaced"/>
</dbReference>
<dbReference type="PROSITE" id="PS00477">
    <property type="entry name" value="ALPHA_2_MACROGLOBULIN"/>
    <property type="match status" value="1"/>
</dbReference>
<evidence type="ECO:0000256" key="2">
    <source>
        <dbReference type="SAM" id="MobiDB-lite"/>
    </source>
</evidence>
<keyword evidence="1" id="KW-1015">Disulfide bond</keyword>
<organism evidence="4 5">
    <name type="scientific">Caenorhabditis tropicalis</name>
    <dbReference type="NCBI Taxonomy" id="1561998"/>
    <lineage>
        <taxon>Eukaryota</taxon>
        <taxon>Metazoa</taxon>
        <taxon>Ecdysozoa</taxon>
        <taxon>Nematoda</taxon>
        <taxon>Chromadorea</taxon>
        <taxon>Rhabditida</taxon>
        <taxon>Rhabditina</taxon>
        <taxon>Rhabditomorpha</taxon>
        <taxon>Rhabditoidea</taxon>
        <taxon>Rhabditidae</taxon>
        <taxon>Peloderinae</taxon>
        <taxon>Caenorhabditis</taxon>
    </lineage>
</organism>
<dbReference type="PANTHER" id="PTHR11412">
    <property type="entry name" value="MACROGLOBULIN / COMPLEMENT"/>
    <property type="match status" value="1"/>
</dbReference>
<dbReference type="PANTHER" id="PTHR11412:SF175">
    <property type="entry name" value="TEP (THIOLESTER CONTAINING PROTEIN)"/>
    <property type="match status" value="1"/>
</dbReference>
<feature type="domain" description="Alpha-macroglobulin-like TED" evidence="3">
    <location>
        <begin position="972"/>
        <end position="1044"/>
    </location>
</feature>
<dbReference type="Gene3D" id="2.60.40.10">
    <property type="entry name" value="Immunoglobulins"/>
    <property type="match status" value="1"/>
</dbReference>
<protein>
    <submittedName>
        <fullName evidence="5">TED_complement domain-containing protein</fullName>
    </submittedName>
</protein>
<reference evidence="5" key="1">
    <citation type="submission" date="2016-11" db="UniProtKB">
        <authorList>
            <consortium name="WormBaseParasite"/>
        </authorList>
    </citation>
    <scope>IDENTIFICATION</scope>
</reference>
<feature type="compositionally biased region" description="Basic and acidic residues" evidence="2">
    <location>
        <begin position="549"/>
        <end position="565"/>
    </location>
</feature>
<dbReference type="AlphaFoldDB" id="A0A1I7UIB2"/>
<dbReference type="WBParaSite" id="Csp11.Scaffold629.g9611.t1">
    <property type="protein sequence ID" value="Csp11.Scaffold629.g9611.t1"/>
    <property type="gene ID" value="Csp11.Scaffold629.g9611"/>
</dbReference>
<dbReference type="InterPro" id="IPR047565">
    <property type="entry name" value="Alpha-macroglob_thiol-ester_cl"/>
</dbReference>
<dbReference type="STRING" id="1561998.A0A1I7UIB2"/>
<dbReference type="Gene3D" id="1.50.10.20">
    <property type="match status" value="1"/>
</dbReference>
<dbReference type="InterPro" id="IPR011626">
    <property type="entry name" value="Alpha-macroglobulin_TED"/>
</dbReference>
<dbReference type="InterPro" id="IPR019742">
    <property type="entry name" value="MacrogloblnA2_CS"/>
</dbReference>
<evidence type="ECO:0000313" key="4">
    <source>
        <dbReference type="Proteomes" id="UP000095282"/>
    </source>
</evidence>
<dbReference type="InterPro" id="IPR050473">
    <property type="entry name" value="A2M/Complement_sys"/>
</dbReference>
<dbReference type="SUPFAM" id="SSF48239">
    <property type="entry name" value="Terpenoid cyclases/Protein prenyltransferases"/>
    <property type="match status" value="1"/>
</dbReference>
<dbReference type="InterPro" id="IPR013783">
    <property type="entry name" value="Ig-like_fold"/>
</dbReference>
<feature type="region of interest" description="Disordered" evidence="2">
    <location>
        <begin position="1053"/>
        <end position="1100"/>
    </location>
</feature>